<name>D3PC64_DEFDS</name>
<dbReference type="PANTHER" id="PTHR22946">
    <property type="entry name" value="DIENELACTONE HYDROLASE DOMAIN-CONTAINING PROTEIN-RELATED"/>
    <property type="match status" value="1"/>
</dbReference>
<dbReference type="Pfam" id="PF01738">
    <property type="entry name" value="DLH"/>
    <property type="match status" value="1"/>
</dbReference>
<feature type="chain" id="PRO_5003047803" description="Dienelactone hydrolase domain-containing protein" evidence="1">
    <location>
        <begin position="20"/>
        <end position="245"/>
    </location>
</feature>
<evidence type="ECO:0000313" key="3">
    <source>
        <dbReference type="EMBL" id="BAI80187.1"/>
    </source>
</evidence>
<dbReference type="KEGG" id="ddf:DEFDS_0707"/>
<dbReference type="Gene3D" id="3.40.50.1820">
    <property type="entry name" value="alpha/beta hydrolase"/>
    <property type="match status" value="1"/>
</dbReference>
<dbReference type="STRING" id="639282.DEFDS_0707"/>
<keyword evidence="1" id="KW-0732">Signal</keyword>
<dbReference type="GO" id="GO:0016787">
    <property type="term" value="F:hydrolase activity"/>
    <property type="evidence" value="ECO:0007669"/>
    <property type="project" value="InterPro"/>
</dbReference>
<accession>D3PC64</accession>
<evidence type="ECO:0000313" key="4">
    <source>
        <dbReference type="Proteomes" id="UP000001520"/>
    </source>
</evidence>
<dbReference type="AlphaFoldDB" id="D3PC64"/>
<reference evidence="3 4" key="1">
    <citation type="journal article" date="2010" name="DNA Res.">
        <title>Bacterial lifestyle in a deep-sea hydrothermal vent chimney revealed by the genome sequence of the thermophilic bacterium Deferribacter desulfuricans SSM1.</title>
        <authorList>
            <person name="Takaki Y."/>
            <person name="Shimamura S."/>
            <person name="Nakagawa S."/>
            <person name="Fukuhara Y."/>
            <person name="Horikawa H."/>
            <person name="Ankai A."/>
            <person name="Harada T."/>
            <person name="Hosoyama A."/>
            <person name="Oguchi A."/>
            <person name="Fukui S."/>
            <person name="Fujita N."/>
            <person name="Takami H."/>
            <person name="Takai K."/>
        </authorList>
    </citation>
    <scope>NUCLEOTIDE SEQUENCE [LARGE SCALE GENOMIC DNA]</scope>
    <source>
        <strain evidence="4">DSM 14783 / JCM 11476 / NBRC 101012 / SSM1</strain>
    </source>
</reference>
<dbReference type="Proteomes" id="UP000001520">
    <property type="component" value="Chromosome"/>
</dbReference>
<sequence length="245" mass="27723">MKLLKILLVFFIFTGASFAGINVEYQYDGKTYQGYYLEVNKSSPLIFMVHDWDGITDYEIKRTEMLNKLGYSVFVIDMFGKGVKPVTLDEKRALTGALYKNRMKMRGILNAAIDKAKSIGANVKSAAFMGYCFGGAVVLELARSGADFKSFITFHGGLATPPKQDYSKTKGEILVFHGSADKAVKIEDFANLVKELEKYHIKHEMITYSGAPHAFTVFGSKRYREDADKKSWKRFTEYLKEIFSL</sequence>
<feature type="domain" description="Dienelactone hydrolase" evidence="2">
    <location>
        <begin position="40"/>
        <end position="242"/>
    </location>
</feature>
<dbReference type="HOGENOM" id="CLU_054590_3_2_0"/>
<dbReference type="RefSeq" id="WP_013007435.1">
    <property type="nucleotide sequence ID" value="NC_013939.1"/>
</dbReference>
<evidence type="ECO:0000259" key="2">
    <source>
        <dbReference type="Pfam" id="PF01738"/>
    </source>
</evidence>
<dbReference type="eggNOG" id="COG0412">
    <property type="taxonomic scope" value="Bacteria"/>
</dbReference>
<organism evidence="3 4">
    <name type="scientific">Deferribacter desulfuricans (strain DSM 14783 / JCM 11476 / NBRC 101012 / SSM1)</name>
    <dbReference type="NCBI Taxonomy" id="639282"/>
    <lineage>
        <taxon>Bacteria</taxon>
        <taxon>Pseudomonadati</taxon>
        <taxon>Deferribacterota</taxon>
        <taxon>Deferribacteres</taxon>
        <taxon>Deferribacterales</taxon>
        <taxon>Deferribacteraceae</taxon>
        <taxon>Deferribacter</taxon>
    </lineage>
</organism>
<dbReference type="InterPro" id="IPR029058">
    <property type="entry name" value="AB_hydrolase_fold"/>
</dbReference>
<dbReference type="InterPro" id="IPR002925">
    <property type="entry name" value="Dienelactn_hydro"/>
</dbReference>
<keyword evidence="4" id="KW-1185">Reference proteome</keyword>
<dbReference type="PANTHER" id="PTHR22946:SF5">
    <property type="entry name" value="PEPTIDASE S9 PROLYL OLIGOPEPTIDASE CATALYTIC DOMAIN-CONTAINING PROTEIN"/>
    <property type="match status" value="1"/>
</dbReference>
<protein>
    <recommendedName>
        <fullName evidence="2">Dienelactone hydrolase domain-containing protein</fullName>
    </recommendedName>
</protein>
<feature type="signal peptide" evidence="1">
    <location>
        <begin position="1"/>
        <end position="19"/>
    </location>
</feature>
<proteinExistence type="predicted"/>
<evidence type="ECO:0000256" key="1">
    <source>
        <dbReference type="SAM" id="SignalP"/>
    </source>
</evidence>
<dbReference type="OrthoDB" id="9787933at2"/>
<dbReference type="EMBL" id="AP011529">
    <property type="protein sequence ID" value="BAI80187.1"/>
    <property type="molecule type" value="Genomic_DNA"/>
</dbReference>
<dbReference type="SUPFAM" id="SSF53474">
    <property type="entry name" value="alpha/beta-Hydrolases"/>
    <property type="match status" value="1"/>
</dbReference>
<gene>
    <name evidence="3" type="ordered locus">DEFDS_0707</name>
</gene>
<dbReference type="InterPro" id="IPR050261">
    <property type="entry name" value="FrsA_esterase"/>
</dbReference>